<name>A0A8D8I7U9_CULPI</name>
<dbReference type="EMBL" id="HBUE01344342">
    <property type="protein sequence ID" value="CAG6599951.1"/>
    <property type="molecule type" value="Transcribed_RNA"/>
</dbReference>
<dbReference type="GO" id="GO:0005811">
    <property type="term" value="C:lipid droplet"/>
    <property type="evidence" value="ECO:0007669"/>
    <property type="project" value="TreeGrafter"/>
</dbReference>
<dbReference type="GO" id="GO:0019915">
    <property type="term" value="P:lipid storage"/>
    <property type="evidence" value="ECO:0007669"/>
    <property type="project" value="TreeGrafter"/>
</dbReference>
<protein>
    <submittedName>
        <fullName evidence="1">Lipid storage droplets surface-binding protein 1</fullName>
    </submittedName>
</protein>
<organism evidence="1">
    <name type="scientific">Culex pipiens</name>
    <name type="common">House mosquito</name>
    <dbReference type="NCBI Taxonomy" id="7175"/>
    <lineage>
        <taxon>Eukaryota</taxon>
        <taxon>Metazoa</taxon>
        <taxon>Ecdysozoa</taxon>
        <taxon>Arthropoda</taxon>
        <taxon>Hexapoda</taxon>
        <taxon>Insecta</taxon>
        <taxon>Pterygota</taxon>
        <taxon>Neoptera</taxon>
        <taxon>Endopterygota</taxon>
        <taxon>Diptera</taxon>
        <taxon>Nematocera</taxon>
        <taxon>Culicoidea</taxon>
        <taxon>Culicidae</taxon>
        <taxon>Culicinae</taxon>
        <taxon>Culicini</taxon>
        <taxon>Culex</taxon>
        <taxon>Culex</taxon>
    </lineage>
</organism>
<accession>A0A8D8I7U9</accession>
<dbReference type="PANTHER" id="PTHR14024">
    <property type="entry name" value="PERILIPIN"/>
    <property type="match status" value="1"/>
</dbReference>
<dbReference type="GO" id="GO:0010890">
    <property type="term" value="P:positive regulation of triglyceride storage"/>
    <property type="evidence" value="ECO:0007669"/>
    <property type="project" value="TreeGrafter"/>
</dbReference>
<dbReference type="GO" id="GO:0005829">
    <property type="term" value="C:cytosol"/>
    <property type="evidence" value="ECO:0007669"/>
    <property type="project" value="TreeGrafter"/>
</dbReference>
<dbReference type="EMBL" id="HBUE01344337">
    <property type="protein sequence ID" value="CAG6599946.1"/>
    <property type="molecule type" value="Transcribed_RNA"/>
</dbReference>
<reference evidence="1" key="1">
    <citation type="submission" date="2021-05" db="EMBL/GenBank/DDBJ databases">
        <authorList>
            <person name="Alioto T."/>
            <person name="Alioto T."/>
            <person name="Gomez Garrido J."/>
        </authorList>
    </citation>
    <scope>NUCLEOTIDE SEQUENCE</scope>
</reference>
<dbReference type="PANTHER" id="PTHR14024:SF49">
    <property type="entry name" value="LIPID STORAGE DROPLETS SURFACE-BINDING PROTEIN 1"/>
    <property type="match status" value="1"/>
</dbReference>
<dbReference type="AlphaFoldDB" id="A0A8D8I7U9"/>
<evidence type="ECO:0000313" key="1">
    <source>
        <dbReference type="EMBL" id="CAG6547743.1"/>
    </source>
</evidence>
<dbReference type="EMBL" id="HBUE01237412">
    <property type="protein sequence ID" value="CAG6547748.1"/>
    <property type="molecule type" value="Transcribed_RNA"/>
</dbReference>
<proteinExistence type="predicted"/>
<sequence length="121" mass="13753">MVHQQLKRQNSGLPRMESISRFGSIPVVETGLKTAGTVYQKVKTSNGLFNWGFETAETVTYALVDSLRPAAKLIEGPLHQLDSFMCKSLDFVEQKVPSMYLPPEMVSWLDVYLFLKFSDYQ</sequence>
<dbReference type="EMBL" id="HBUE01237407">
    <property type="protein sequence ID" value="CAG6547743.1"/>
    <property type="molecule type" value="Transcribed_RNA"/>
</dbReference>